<organism evidence="1 2">
    <name type="scientific">Thalassovita gelatinovora</name>
    <name type="common">Thalassobius gelatinovorus</name>
    <dbReference type="NCBI Taxonomy" id="53501"/>
    <lineage>
        <taxon>Bacteria</taxon>
        <taxon>Pseudomonadati</taxon>
        <taxon>Pseudomonadota</taxon>
        <taxon>Alphaproteobacteria</taxon>
        <taxon>Rhodobacterales</taxon>
        <taxon>Roseobacteraceae</taxon>
        <taxon>Thalassovita</taxon>
    </lineage>
</organism>
<proteinExistence type="predicted"/>
<dbReference type="Proteomes" id="UP000051587">
    <property type="component" value="Unassembled WGS sequence"/>
</dbReference>
<dbReference type="STRING" id="53501.SAMN04488043_10525"/>
<keyword evidence="2" id="KW-1185">Reference proteome</keyword>
<sequence length="47" mass="5494">MKRVEMTSYETTSKSFEWKLPAQFNYGGDVVDAWAIGTIRKRRKTPI</sequence>
<name>A0A0P1FEV5_THAGE</name>
<accession>A0A0P1FEV5</accession>
<reference evidence="1 2" key="1">
    <citation type="submission" date="2015-09" db="EMBL/GenBank/DDBJ databases">
        <authorList>
            <consortium name="Swine Surveillance"/>
        </authorList>
    </citation>
    <scope>NUCLEOTIDE SEQUENCE [LARGE SCALE GENOMIC DNA]</scope>
    <source>
        <strain evidence="1 2">CECT 4357</strain>
    </source>
</reference>
<dbReference type="EMBL" id="CYSA01000025">
    <property type="protein sequence ID" value="CUH66569.1"/>
    <property type="molecule type" value="Genomic_DNA"/>
</dbReference>
<dbReference type="AlphaFoldDB" id="A0A0P1FEV5"/>
<dbReference type="RefSeq" id="WP_233487494.1">
    <property type="nucleotide sequence ID" value="NZ_CYSA01000025.1"/>
</dbReference>
<evidence type="ECO:0000313" key="1">
    <source>
        <dbReference type="EMBL" id="CUH66569.1"/>
    </source>
</evidence>
<evidence type="ECO:0000313" key="2">
    <source>
        <dbReference type="Proteomes" id="UP000051587"/>
    </source>
</evidence>
<gene>
    <name evidence="1" type="ORF">TG4357_02489</name>
</gene>
<protein>
    <submittedName>
        <fullName evidence="1">Uncharacterized protein</fullName>
    </submittedName>
</protein>